<keyword evidence="4" id="KW-1185">Reference proteome</keyword>
<evidence type="ECO:0000313" key="4">
    <source>
        <dbReference type="Proteomes" id="UP000175691"/>
    </source>
</evidence>
<dbReference type="AlphaFoldDB" id="A0A1E7Z818"/>
<dbReference type="CDD" id="cd03789">
    <property type="entry name" value="GT9_LPS_heptosyltransferase"/>
    <property type="match status" value="1"/>
</dbReference>
<protein>
    <recommendedName>
        <fullName evidence="5">Lipopolysaccharide heptosyltransferase</fullName>
    </recommendedName>
</protein>
<dbReference type="Gene3D" id="3.40.50.2000">
    <property type="entry name" value="Glycogen Phosphorylase B"/>
    <property type="match status" value="2"/>
</dbReference>
<dbReference type="Pfam" id="PF01075">
    <property type="entry name" value="Glyco_transf_9"/>
    <property type="match status" value="1"/>
</dbReference>
<dbReference type="PANTHER" id="PTHR30160:SF1">
    <property type="entry name" value="LIPOPOLYSACCHARIDE 1,2-N-ACETYLGLUCOSAMINETRANSFERASE-RELATED"/>
    <property type="match status" value="1"/>
</dbReference>
<accession>A0A1E7Z818</accession>
<evidence type="ECO:0000256" key="2">
    <source>
        <dbReference type="ARBA" id="ARBA00022679"/>
    </source>
</evidence>
<organism evidence="3 4">
    <name type="scientific">Alteromonas confluentis</name>
    <dbReference type="NCBI Taxonomy" id="1656094"/>
    <lineage>
        <taxon>Bacteria</taxon>
        <taxon>Pseudomonadati</taxon>
        <taxon>Pseudomonadota</taxon>
        <taxon>Gammaproteobacteria</taxon>
        <taxon>Alteromonadales</taxon>
        <taxon>Alteromonadaceae</taxon>
        <taxon>Alteromonas/Salinimonas group</taxon>
        <taxon>Alteromonas</taxon>
    </lineage>
</organism>
<evidence type="ECO:0000256" key="1">
    <source>
        <dbReference type="ARBA" id="ARBA00022676"/>
    </source>
</evidence>
<name>A0A1E7Z818_9ALTE</name>
<dbReference type="SUPFAM" id="SSF53756">
    <property type="entry name" value="UDP-Glycosyltransferase/glycogen phosphorylase"/>
    <property type="match status" value="1"/>
</dbReference>
<reference evidence="3 4" key="1">
    <citation type="submission" date="2016-08" db="EMBL/GenBank/DDBJ databases">
        <authorList>
            <person name="Seilhamer J.J."/>
        </authorList>
    </citation>
    <scope>NUCLEOTIDE SEQUENCE [LARGE SCALE GENOMIC DNA]</scope>
    <source>
        <strain evidence="3 4">KCTC 42603</strain>
    </source>
</reference>
<dbReference type="PANTHER" id="PTHR30160">
    <property type="entry name" value="TETRAACYLDISACCHARIDE 4'-KINASE-RELATED"/>
    <property type="match status" value="1"/>
</dbReference>
<keyword evidence="1" id="KW-0328">Glycosyltransferase</keyword>
<dbReference type="STRING" id="1656094.BFC18_16425"/>
<dbReference type="EMBL" id="MDHN01000037">
    <property type="protein sequence ID" value="OFC69656.1"/>
    <property type="molecule type" value="Genomic_DNA"/>
</dbReference>
<dbReference type="GO" id="GO:0009244">
    <property type="term" value="P:lipopolysaccharide core region biosynthetic process"/>
    <property type="evidence" value="ECO:0007669"/>
    <property type="project" value="TreeGrafter"/>
</dbReference>
<dbReference type="InterPro" id="IPR002201">
    <property type="entry name" value="Glyco_trans_9"/>
</dbReference>
<sequence>MSDAPTQPSVLFVKLSAIGDIVMASGLPANIKSTFDDSRITWLVESPYQKFVAAHPHIDDVIPWPKAEWSALAKNKQWVTLFNAVRSFRRELRQRNFTVAIDAQGLLKSALLCWLSGAKRRIGFKSKEHSEWLLTESIAKPQSDDICSEYKALGRYLGANRYQMNLPAPASAYAELNVKVEASLIHKPFIAICPFTTRPQKHWPHGHWQQLIKDFRATSAMPIVILGGPGDQEKAAELAAVIDDVIVVAGLLSLEASGALLSQAYAVIGVDTGLTHLAIAHDRTTLTLFGSTCPYRFTDTPNATVIFKALPCAPCKRRPTCDGAYICMSNIQPDDVLKWLERLL</sequence>
<proteinExistence type="predicted"/>
<gene>
    <name evidence="3" type="ORF">BFC18_16425</name>
</gene>
<evidence type="ECO:0008006" key="5">
    <source>
        <dbReference type="Google" id="ProtNLM"/>
    </source>
</evidence>
<dbReference type="Proteomes" id="UP000175691">
    <property type="component" value="Unassembled WGS sequence"/>
</dbReference>
<dbReference type="GO" id="GO:0008713">
    <property type="term" value="F:ADP-heptose-lipopolysaccharide heptosyltransferase activity"/>
    <property type="evidence" value="ECO:0007669"/>
    <property type="project" value="TreeGrafter"/>
</dbReference>
<comment type="caution">
    <text evidence="3">The sequence shown here is derived from an EMBL/GenBank/DDBJ whole genome shotgun (WGS) entry which is preliminary data.</text>
</comment>
<keyword evidence="2" id="KW-0808">Transferase</keyword>
<dbReference type="OrthoDB" id="9767552at2"/>
<dbReference type="GO" id="GO:0005829">
    <property type="term" value="C:cytosol"/>
    <property type="evidence" value="ECO:0007669"/>
    <property type="project" value="TreeGrafter"/>
</dbReference>
<dbReference type="InterPro" id="IPR051199">
    <property type="entry name" value="LPS_LOS_Heptosyltrfase"/>
</dbReference>
<evidence type="ECO:0000313" key="3">
    <source>
        <dbReference type="EMBL" id="OFC69656.1"/>
    </source>
</evidence>